<dbReference type="InterPro" id="IPR018392">
    <property type="entry name" value="LysM"/>
</dbReference>
<gene>
    <name evidence="2" type="ORF">M747DRAFT_244556</name>
</gene>
<dbReference type="Gene3D" id="3.10.350.10">
    <property type="entry name" value="LysM domain"/>
    <property type="match status" value="2"/>
</dbReference>
<dbReference type="AlphaFoldDB" id="A0A370BTS8"/>
<dbReference type="Proteomes" id="UP000253845">
    <property type="component" value="Unassembled WGS sequence"/>
</dbReference>
<reference evidence="2 3" key="1">
    <citation type="submission" date="2018-07" db="EMBL/GenBank/DDBJ databases">
        <title>Section-level genome sequencing of Aspergillus section Nigri to investigate inter- and intra-species variation.</title>
        <authorList>
            <consortium name="DOE Joint Genome Institute"/>
            <person name="Vesth T.C."/>
            <person name="Nybo J.L."/>
            <person name="Theobald S."/>
            <person name="Frisvad J.C."/>
            <person name="Larsen T.O."/>
            <person name="Nielsen K.F."/>
            <person name="Hoof J.B."/>
            <person name="Brandl J."/>
            <person name="Salamov A."/>
            <person name="Riley R."/>
            <person name="Gladden J.M."/>
            <person name="Phatale P."/>
            <person name="Nielsen M.T."/>
            <person name="Lyhne E.K."/>
            <person name="Kogle M.E."/>
            <person name="Strasser K."/>
            <person name="McDonnell E."/>
            <person name="Barry K."/>
            <person name="Clum A."/>
            <person name="Chen C."/>
            <person name="Nolan M."/>
            <person name="Sandor L."/>
            <person name="Kuo A."/>
            <person name="Lipzen A."/>
            <person name="Hainaut M."/>
            <person name="Drula E."/>
            <person name="Tsang A."/>
            <person name="Magnuson J.K."/>
            <person name="Henrissat B."/>
            <person name="Wiebenga A."/>
            <person name="Simmons B.A."/>
            <person name="Makela M.R."/>
            <person name="De vries R.P."/>
            <person name="Grigoriev I.V."/>
            <person name="Mortensen U.H."/>
            <person name="Baker S.E."/>
            <person name="Andersen M.R."/>
        </authorList>
    </citation>
    <scope>NUCLEOTIDE SEQUENCE [LARGE SCALE GENOMIC DNA]</scope>
    <source>
        <strain evidence="2 3">ATCC 13496</strain>
    </source>
</reference>
<evidence type="ECO:0000313" key="3">
    <source>
        <dbReference type="Proteomes" id="UP000253845"/>
    </source>
</evidence>
<name>A0A370BTS8_ASPNG</name>
<proteinExistence type="predicted"/>
<dbReference type="SMART" id="SM00257">
    <property type="entry name" value="LysM"/>
    <property type="match status" value="2"/>
</dbReference>
<feature type="domain" description="LysM" evidence="1">
    <location>
        <begin position="124"/>
        <end position="169"/>
    </location>
</feature>
<dbReference type="VEuPathDB" id="FungiDB:M747DRAFT_244556"/>
<sequence>MATVSVHSRDKIFAIAGPSPREAIISEFAIYFKLTRMRKIAFAPSATIPSHLTSGCDIRRIITRDLPWKGCNHLYEYKDGNALADKSSNLHSTHPTAKTLPFLASAASAAPTCNRSNLNSTVGLYTVQDGDTIASVSNSVNRGICDIARLNRMADAMIPFLTGEQLLIPPETCTPDNSTCLLFPSPTDNYADCVSGGPHTYYTVKGDTIRTIALRLNITVEALSATAQGGVSDPDALVQVDNELKVPQCSPSVCEVEPYHFTYGTYKDLADKIGSTVGQIMAFNPTYNHSDVARGQGAVVTLPKNCRNLGDNVTVIS</sequence>
<dbReference type="InterPro" id="IPR036779">
    <property type="entry name" value="LysM_dom_sf"/>
</dbReference>
<dbReference type="Pfam" id="PF01476">
    <property type="entry name" value="LysM"/>
    <property type="match status" value="2"/>
</dbReference>
<dbReference type="CDD" id="cd00118">
    <property type="entry name" value="LysM"/>
    <property type="match status" value="2"/>
</dbReference>
<evidence type="ECO:0000259" key="1">
    <source>
        <dbReference type="SMART" id="SM00257"/>
    </source>
</evidence>
<accession>A0A370BTS8</accession>
<feature type="domain" description="LysM" evidence="1">
    <location>
        <begin position="201"/>
        <end position="247"/>
    </location>
</feature>
<dbReference type="SUPFAM" id="SSF54106">
    <property type="entry name" value="LysM domain"/>
    <property type="match status" value="1"/>
</dbReference>
<organism evidence="2 3">
    <name type="scientific">Aspergillus niger ATCC 13496</name>
    <dbReference type="NCBI Taxonomy" id="1353008"/>
    <lineage>
        <taxon>Eukaryota</taxon>
        <taxon>Fungi</taxon>
        <taxon>Dikarya</taxon>
        <taxon>Ascomycota</taxon>
        <taxon>Pezizomycotina</taxon>
        <taxon>Eurotiomycetes</taxon>
        <taxon>Eurotiomycetidae</taxon>
        <taxon>Eurotiales</taxon>
        <taxon>Aspergillaceae</taxon>
        <taxon>Aspergillus</taxon>
        <taxon>Aspergillus subgen. Circumdati</taxon>
    </lineage>
</organism>
<dbReference type="EMBL" id="KZ851936">
    <property type="protein sequence ID" value="RDH16782.1"/>
    <property type="molecule type" value="Genomic_DNA"/>
</dbReference>
<protein>
    <recommendedName>
        <fullName evidence="1">LysM domain-containing protein</fullName>
    </recommendedName>
</protein>
<evidence type="ECO:0000313" key="2">
    <source>
        <dbReference type="EMBL" id="RDH16782.1"/>
    </source>
</evidence>